<dbReference type="Gene3D" id="2.60.40.10">
    <property type="entry name" value="Immunoglobulins"/>
    <property type="match status" value="1"/>
</dbReference>
<dbReference type="STRING" id="6689.A0A423S9R2"/>
<dbReference type="OrthoDB" id="6376547at2759"/>
<dbReference type="Gene3D" id="2.60.40.1940">
    <property type="match status" value="1"/>
</dbReference>
<evidence type="ECO:0000259" key="3">
    <source>
        <dbReference type="Pfam" id="PF17791"/>
    </source>
</evidence>
<gene>
    <name evidence="4" type="ORF">C7M84_021346</name>
</gene>
<dbReference type="PANTHER" id="PTHR11412:SF171">
    <property type="entry name" value="PREGNANCY ZONE PROTEIN-LIKE PROTEIN"/>
    <property type="match status" value="1"/>
</dbReference>
<sequence>MSALSIPFLLPGRVETCFEVTLPQADHFDAKLSVRGRAGGADFEDTRDIRLQKSRNLTFVQTDKYLYQPGQEVKFRVLTIRGWRATYPEIWVTTPSDTRIAQWIDAASTSGLLHLAFQLADEPEEGLYTIHVRGPGDGKKTRSFKVEEFVLPRFEVKVTPPQFALATDRVFTFNVCANYTFGQPLKGTVTLTVSNNQRRKCRINIKRTEPITGCKDISVTSKELRITDCHVFRLSATAVVEEDGTGVRLNHTASASVSRSAVNFVTVYEDNYKKPNLPFTLKVKATLPDDSPAVGVPVEVCAAGMCTNRTTQEDGVFTVVVASDDASRVFMSTLNCRADLSASTFSKDIRQYFSPSNSSLLLQVPEKKLKCEAGLSGNYNLPVWFSANNQPRASLTVQVVSRGKIQHLSTRQVSFAPSVFPIDTEHLVDTPTNPGFPIVMGVLNLPISLPPTASPTAQVGVVEGGGVGEG</sequence>
<feature type="domain" description="Macroglobulin" evidence="2">
    <location>
        <begin position="270"/>
        <end position="321"/>
    </location>
</feature>
<organism evidence="4 5">
    <name type="scientific">Penaeus vannamei</name>
    <name type="common">Whiteleg shrimp</name>
    <name type="synonym">Litopenaeus vannamei</name>
    <dbReference type="NCBI Taxonomy" id="6689"/>
    <lineage>
        <taxon>Eukaryota</taxon>
        <taxon>Metazoa</taxon>
        <taxon>Ecdysozoa</taxon>
        <taxon>Arthropoda</taxon>
        <taxon>Crustacea</taxon>
        <taxon>Multicrustacea</taxon>
        <taxon>Malacostraca</taxon>
        <taxon>Eumalacostraca</taxon>
        <taxon>Eucarida</taxon>
        <taxon>Decapoda</taxon>
        <taxon>Dendrobranchiata</taxon>
        <taxon>Penaeoidea</taxon>
        <taxon>Penaeidae</taxon>
        <taxon>Penaeus</taxon>
    </lineage>
</organism>
<dbReference type="Pfam" id="PF17791">
    <property type="entry name" value="MG3"/>
    <property type="match status" value="1"/>
</dbReference>
<dbReference type="InterPro" id="IPR050473">
    <property type="entry name" value="A2M/Complement_sys"/>
</dbReference>
<accession>A0A423S9R2</accession>
<feature type="domain" description="Macroglobulin" evidence="1">
    <location>
        <begin position="58"/>
        <end position="146"/>
    </location>
</feature>
<feature type="domain" description="Macroglobulin" evidence="3">
    <location>
        <begin position="148"/>
        <end position="227"/>
    </location>
</feature>
<name>A0A423S9R2_PENVA</name>
<evidence type="ECO:0000313" key="4">
    <source>
        <dbReference type="EMBL" id="ROT60960.1"/>
    </source>
</evidence>
<reference evidence="4 5" key="2">
    <citation type="submission" date="2019-01" db="EMBL/GenBank/DDBJ databases">
        <title>The decoding of complex shrimp genome reveals the adaptation for benthos swimmer, frequently molting mechanism and breeding impact on genome.</title>
        <authorList>
            <person name="Sun Y."/>
            <person name="Gao Y."/>
            <person name="Yu Y."/>
        </authorList>
    </citation>
    <scope>NUCLEOTIDE SEQUENCE [LARGE SCALE GENOMIC DNA]</scope>
    <source>
        <tissue evidence="4">Muscle</tissue>
    </source>
</reference>
<dbReference type="Gene3D" id="2.60.40.1930">
    <property type="match status" value="1"/>
</dbReference>
<dbReference type="Pfam" id="PF17789">
    <property type="entry name" value="MG4"/>
    <property type="match status" value="1"/>
</dbReference>
<evidence type="ECO:0000313" key="5">
    <source>
        <dbReference type="Proteomes" id="UP000283509"/>
    </source>
</evidence>
<dbReference type="InterPro" id="IPR040839">
    <property type="entry name" value="MG4"/>
</dbReference>
<evidence type="ECO:0000259" key="1">
    <source>
        <dbReference type="Pfam" id="PF01835"/>
    </source>
</evidence>
<evidence type="ECO:0000259" key="2">
    <source>
        <dbReference type="Pfam" id="PF17789"/>
    </source>
</evidence>
<dbReference type="InterPro" id="IPR013783">
    <property type="entry name" value="Ig-like_fold"/>
</dbReference>
<reference evidence="4 5" key="1">
    <citation type="submission" date="2018-04" db="EMBL/GenBank/DDBJ databases">
        <authorList>
            <person name="Zhang X."/>
            <person name="Yuan J."/>
            <person name="Li F."/>
            <person name="Xiang J."/>
        </authorList>
    </citation>
    <scope>NUCLEOTIDE SEQUENCE [LARGE SCALE GENOMIC DNA]</scope>
    <source>
        <tissue evidence="4">Muscle</tissue>
    </source>
</reference>
<dbReference type="Proteomes" id="UP000283509">
    <property type="component" value="Unassembled WGS sequence"/>
</dbReference>
<comment type="caution">
    <text evidence="4">The sequence shown here is derived from an EMBL/GenBank/DDBJ whole genome shotgun (WGS) entry which is preliminary data.</text>
</comment>
<dbReference type="AlphaFoldDB" id="A0A423S9R2"/>
<dbReference type="EMBL" id="QCYY01004468">
    <property type="protein sequence ID" value="ROT60960.1"/>
    <property type="molecule type" value="Genomic_DNA"/>
</dbReference>
<proteinExistence type="predicted"/>
<dbReference type="GO" id="GO:0004866">
    <property type="term" value="F:endopeptidase inhibitor activity"/>
    <property type="evidence" value="ECO:0007669"/>
    <property type="project" value="InterPro"/>
</dbReference>
<protein>
    <submittedName>
        <fullName evidence="4">Alpha-2-macroglobulin</fullName>
    </submittedName>
</protein>
<dbReference type="PANTHER" id="PTHR11412">
    <property type="entry name" value="MACROGLOBULIN / COMPLEMENT"/>
    <property type="match status" value="1"/>
</dbReference>
<dbReference type="InterPro" id="IPR002890">
    <property type="entry name" value="MG2"/>
</dbReference>
<dbReference type="InterPro" id="IPR041555">
    <property type="entry name" value="MG3"/>
</dbReference>
<keyword evidence="5" id="KW-1185">Reference proteome</keyword>
<dbReference type="Pfam" id="PF01835">
    <property type="entry name" value="MG2"/>
    <property type="match status" value="1"/>
</dbReference>